<dbReference type="EMBL" id="JBEPLJ010000006">
    <property type="protein sequence ID" value="MET3585820.1"/>
    <property type="molecule type" value="Genomic_DNA"/>
</dbReference>
<dbReference type="Proteomes" id="UP001549031">
    <property type="component" value="Unassembled WGS sequence"/>
</dbReference>
<keyword evidence="2" id="KW-1185">Reference proteome</keyword>
<gene>
    <name evidence="1" type="ORF">ABID21_001929</name>
</gene>
<sequence>MSGAIISPWELSVIRSIDAEVLSVINKTGGHKREAATEADVAESKQRIRAAAKNRRVVKRETT</sequence>
<dbReference type="RefSeq" id="WP_247243742.1">
    <property type="nucleotide sequence ID" value="NZ_JALJRA010000006.1"/>
</dbReference>
<proteinExistence type="predicted"/>
<reference evidence="1 2" key="1">
    <citation type="submission" date="2024-06" db="EMBL/GenBank/DDBJ databases">
        <title>Genomic Encyclopedia of Type Strains, Phase IV (KMG-IV): sequencing the most valuable type-strain genomes for metagenomic binning, comparative biology and taxonomic classification.</title>
        <authorList>
            <person name="Goeker M."/>
        </authorList>
    </citation>
    <scope>NUCLEOTIDE SEQUENCE [LARGE SCALE GENOMIC DNA]</scope>
    <source>
        <strain evidence="1 2">DSM 105042</strain>
    </source>
</reference>
<evidence type="ECO:0000313" key="2">
    <source>
        <dbReference type="Proteomes" id="UP001549031"/>
    </source>
</evidence>
<accession>A0ABV2H5J8</accession>
<comment type="caution">
    <text evidence="1">The sequence shown here is derived from an EMBL/GenBank/DDBJ whole genome shotgun (WGS) entry which is preliminary data.</text>
</comment>
<protein>
    <submittedName>
        <fullName evidence="1">Uncharacterized protein</fullName>
    </submittedName>
</protein>
<organism evidence="1 2">
    <name type="scientific">Pseudorhizobium tarimense</name>
    <dbReference type="NCBI Taxonomy" id="1079109"/>
    <lineage>
        <taxon>Bacteria</taxon>
        <taxon>Pseudomonadati</taxon>
        <taxon>Pseudomonadota</taxon>
        <taxon>Alphaproteobacteria</taxon>
        <taxon>Hyphomicrobiales</taxon>
        <taxon>Rhizobiaceae</taxon>
        <taxon>Rhizobium/Agrobacterium group</taxon>
        <taxon>Pseudorhizobium</taxon>
    </lineage>
</organism>
<evidence type="ECO:0000313" key="1">
    <source>
        <dbReference type="EMBL" id="MET3585820.1"/>
    </source>
</evidence>
<name>A0ABV2H5J8_9HYPH</name>